<dbReference type="InterPro" id="IPR038322">
    <property type="entry name" value="Pex19_C_sf"/>
</dbReference>
<sequence>MEAAGDWLWNQNSSALDDFQSLNLASSSAPRGDGRNKACLPSVQGLGMGLPDLTSKKKGKQQKESHVSETLNKLRDQTRETVRGPKPGGIDMFGGDDTMMEDWVKQFEELAGSQDMESMVETMMQQLLSRDVLYEPIKEIGERYPKWLQDNKSKLNKQEYDRYLQQHEFIKDLNAVYETEPDNFNKIVDLMHKMQECGQPPDDIVKNLAPDFDISSFGQLSPEMLDAQQNCCI</sequence>
<evidence type="ECO:0000313" key="2">
    <source>
        <dbReference type="EMBL" id="KAJ9549974.1"/>
    </source>
</evidence>
<dbReference type="PANTHER" id="PTHR12774:SF2">
    <property type="entry name" value="PEROXISOMAL BIOGENESIS FACTOR 19"/>
    <property type="match status" value="1"/>
</dbReference>
<dbReference type="AlphaFoldDB" id="A0AA38SWB7"/>
<dbReference type="InterPro" id="IPR006708">
    <property type="entry name" value="Pex19"/>
</dbReference>
<accession>A0AA38SWB7</accession>
<evidence type="ECO:0000256" key="1">
    <source>
        <dbReference type="SAM" id="MobiDB-lite"/>
    </source>
</evidence>
<feature type="region of interest" description="Disordered" evidence="1">
    <location>
        <begin position="24"/>
        <end position="70"/>
    </location>
</feature>
<dbReference type="Gene3D" id="1.20.120.900">
    <property type="entry name" value="Pex19, mPTS binding domain"/>
    <property type="match status" value="1"/>
</dbReference>
<feature type="non-terminal residue" evidence="2">
    <location>
        <position position="1"/>
    </location>
</feature>
<comment type="caution">
    <text evidence="2">The sequence shown here is derived from an EMBL/GenBank/DDBJ whole genome shotgun (WGS) entry which is preliminary data.</text>
</comment>
<reference evidence="2" key="1">
    <citation type="submission" date="2023-03" db="EMBL/GenBank/DDBJ databases">
        <title>Chromosome-scale reference genome and RAD-based genetic map of yellow starthistle (Centaurea solstitialis) reveal putative structural variation and QTLs associated with invader traits.</title>
        <authorList>
            <person name="Reatini B."/>
            <person name="Cang F.A."/>
            <person name="Jiang Q."/>
            <person name="Mckibben M.T.W."/>
            <person name="Barker M.S."/>
            <person name="Rieseberg L.H."/>
            <person name="Dlugosch K.M."/>
        </authorList>
    </citation>
    <scope>NUCLEOTIDE SEQUENCE</scope>
    <source>
        <strain evidence="2">CAN-66</strain>
        <tissue evidence="2">Leaf</tissue>
    </source>
</reference>
<dbReference type="GO" id="GO:0033328">
    <property type="term" value="F:peroxisome membrane targeting sequence binding"/>
    <property type="evidence" value="ECO:0007669"/>
    <property type="project" value="TreeGrafter"/>
</dbReference>
<proteinExistence type="predicted"/>
<dbReference type="GO" id="GO:0005778">
    <property type="term" value="C:peroxisomal membrane"/>
    <property type="evidence" value="ECO:0007669"/>
    <property type="project" value="TreeGrafter"/>
</dbReference>
<protein>
    <submittedName>
        <fullName evidence="2">Uncharacterized protein</fullName>
    </submittedName>
</protein>
<organism evidence="2 3">
    <name type="scientific">Centaurea solstitialis</name>
    <name type="common">yellow star-thistle</name>
    <dbReference type="NCBI Taxonomy" id="347529"/>
    <lineage>
        <taxon>Eukaryota</taxon>
        <taxon>Viridiplantae</taxon>
        <taxon>Streptophyta</taxon>
        <taxon>Embryophyta</taxon>
        <taxon>Tracheophyta</taxon>
        <taxon>Spermatophyta</taxon>
        <taxon>Magnoliopsida</taxon>
        <taxon>eudicotyledons</taxon>
        <taxon>Gunneridae</taxon>
        <taxon>Pentapetalae</taxon>
        <taxon>asterids</taxon>
        <taxon>campanulids</taxon>
        <taxon>Asterales</taxon>
        <taxon>Asteraceae</taxon>
        <taxon>Carduoideae</taxon>
        <taxon>Cardueae</taxon>
        <taxon>Centaureinae</taxon>
        <taxon>Centaurea</taxon>
    </lineage>
</organism>
<dbReference type="Pfam" id="PF04614">
    <property type="entry name" value="Pex19"/>
    <property type="match status" value="1"/>
</dbReference>
<keyword evidence="3" id="KW-1185">Reference proteome</keyword>
<name>A0AA38SWB7_9ASTR</name>
<feature type="compositionally biased region" description="Basic and acidic residues" evidence="1">
    <location>
        <begin position="61"/>
        <end position="70"/>
    </location>
</feature>
<dbReference type="Proteomes" id="UP001172457">
    <property type="component" value="Chromosome 5"/>
</dbReference>
<dbReference type="GO" id="GO:0045046">
    <property type="term" value="P:protein import into peroxisome membrane"/>
    <property type="evidence" value="ECO:0007669"/>
    <property type="project" value="TreeGrafter"/>
</dbReference>
<dbReference type="PANTHER" id="PTHR12774">
    <property type="entry name" value="PEROXISOMAL BIOGENESIS FACTOR 19"/>
    <property type="match status" value="1"/>
</dbReference>
<gene>
    <name evidence="2" type="ORF">OSB04_022517</name>
</gene>
<evidence type="ECO:0000313" key="3">
    <source>
        <dbReference type="Proteomes" id="UP001172457"/>
    </source>
</evidence>
<dbReference type="EMBL" id="JARYMX010000005">
    <property type="protein sequence ID" value="KAJ9549974.1"/>
    <property type="molecule type" value="Genomic_DNA"/>
</dbReference>